<accession>A0AAN8S8E1</accession>
<feature type="transmembrane region" description="Helical" evidence="15">
    <location>
        <begin position="288"/>
        <end position="309"/>
    </location>
</feature>
<comment type="function">
    <text evidence="13">Scramblase that mediates the translocation of glucosaminylphosphatidylinositol (alpha-D-GlcN-(1-6)-(1,2-diacyl-sn-glycero-3-phospho)-1D-myo-inositol, GlcN-PI) across the endoplasmic reticulum (ER) membrane, from the cytosolic leaflet to the luminal leaflet of the ER membrane, where it participates in the biosynthesis of glycosylphosphatidylinositol (GPI). GPI is a lipid glycoconjugate involved in post-translational modification of proteins. Can also translocate 1,2-diacyl-sn-glycero-3-phospho-(1D-myo-inositol) (phosphatidylinositol or PI), as well as several other phospholipids (1,2-diacyl-sn-glycero-3-phosphocholine, 1,2-diacyl-sn-glycero-3-phosphoethanolamine), and N-acetylglucosaminylphosphatidylinositol (GlcNAc-PI) in vitro.</text>
</comment>
<evidence type="ECO:0000256" key="13">
    <source>
        <dbReference type="ARBA" id="ARBA00045827"/>
    </source>
</evidence>
<comment type="catalytic activity">
    <reaction evidence="14">
        <text>a 6-(alpha-D-glucosaminyl)-1-(1,2-diacyl-sn-glycero-3-phospho)-1D-myo-inositol(in) = a 6-(alpha-D-glucosaminyl)-1-(1,2-diacyl-sn-glycero-3-phospho)-1D-myo-inositol(out)</text>
        <dbReference type="Rhea" id="RHEA:71491"/>
        <dbReference type="ChEBI" id="CHEBI:57997"/>
    </reaction>
</comment>
<feature type="transmembrane region" description="Helical" evidence="15">
    <location>
        <begin position="422"/>
        <end position="443"/>
    </location>
</feature>
<dbReference type="GO" id="GO:0012505">
    <property type="term" value="C:endomembrane system"/>
    <property type="evidence" value="ECO:0007669"/>
    <property type="project" value="TreeGrafter"/>
</dbReference>
<gene>
    <name evidence="16" type="ORF">RUM43_003846</name>
</gene>
<comment type="similarity">
    <text evidence="2">Belongs to the CLPTM1 family.</text>
</comment>
<organism evidence="16 17">
    <name type="scientific">Polyplax serrata</name>
    <name type="common">Common mouse louse</name>
    <dbReference type="NCBI Taxonomy" id="468196"/>
    <lineage>
        <taxon>Eukaryota</taxon>
        <taxon>Metazoa</taxon>
        <taxon>Ecdysozoa</taxon>
        <taxon>Arthropoda</taxon>
        <taxon>Hexapoda</taxon>
        <taxon>Insecta</taxon>
        <taxon>Pterygota</taxon>
        <taxon>Neoptera</taxon>
        <taxon>Paraneoptera</taxon>
        <taxon>Psocodea</taxon>
        <taxon>Troctomorpha</taxon>
        <taxon>Phthiraptera</taxon>
        <taxon>Anoplura</taxon>
        <taxon>Polyplacidae</taxon>
        <taxon>Polyplax</taxon>
    </lineage>
</organism>
<keyword evidence="5 15" id="KW-0472">Membrane</keyword>
<evidence type="ECO:0000256" key="4">
    <source>
        <dbReference type="ARBA" id="ARBA00022989"/>
    </source>
</evidence>
<evidence type="ECO:0000313" key="17">
    <source>
        <dbReference type="Proteomes" id="UP001372834"/>
    </source>
</evidence>
<dbReference type="EMBL" id="JAWJWE010000002">
    <property type="protein sequence ID" value="KAK6642345.1"/>
    <property type="molecule type" value="Genomic_DNA"/>
</dbReference>
<evidence type="ECO:0000256" key="15">
    <source>
        <dbReference type="SAM" id="Phobius"/>
    </source>
</evidence>
<evidence type="ECO:0000256" key="12">
    <source>
        <dbReference type="ARBA" id="ARBA00043155"/>
    </source>
</evidence>
<evidence type="ECO:0000256" key="2">
    <source>
        <dbReference type="ARBA" id="ARBA00009310"/>
    </source>
</evidence>
<comment type="catalytic activity">
    <reaction evidence="8">
        <text>a 1,2-diacyl-sn-glycero-3-phospho-(1D-myo-inositol)(in) = a 1,2-diacyl-sn-glycero-3-phospho-(1D-myo-inositol)(out)</text>
        <dbReference type="Rhea" id="RHEA:38691"/>
        <dbReference type="ChEBI" id="CHEBI:57880"/>
    </reaction>
</comment>
<evidence type="ECO:0000256" key="3">
    <source>
        <dbReference type="ARBA" id="ARBA00022692"/>
    </source>
</evidence>
<dbReference type="Proteomes" id="UP001372834">
    <property type="component" value="Unassembled WGS sequence"/>
</dbReference>
<dbReference type="Pfam" id="PF05602">
    <property type="entry name" value="CLPTM1"/>
    <property type="match status" value="1"/>
</dbReference>
<dbReference type="AlphaFoldDB" id="A0AAN8S8E1"/>
<evidence type="ECO:0000256" key="7">
    <source>
        <dbReference type="ARBA" id="ARBA00024631"/>
    </source>
</evidence>
<dbReference type="PANTHER" id="PTHR21347">
    <property type="entry name" value="CLEFT LIP AND PALATE ASSOCIATED TRANSMEMBRANE PROTEIN-RELATED"/>
    <property type="match status" value="1"/>
</dbReference>
<comment type="catalytic activity">
    <reaction evidence="9">
        <text>6-(alpha-D-glucosaminyl)-(1-octadecanoyl,2-(9Z)-octadecenoyl-sn-glycero-3-phospho)-1D-myo-inositol(in) = 6-(alpha-D-glucosaminyl)-(1-octadecanoyl,2-(9Z)-octadecenoyl-sn-glycero-3-phospho)-1D-myo-inositol(out)</text>
        <dbReference type="Rhea" id="RHEA:71495"/>
        <dbReference type="ChEBI" id="CHEBI:190691"/>
    </reaction>
</comment>
<protein>
    <recommendedName>
        <fullName evidence="10">Lipid scramblase CLPTM1L</fullName>
    </recommendedName>
    <alternativeName>
        <fullName evidence="12">Cisplatin resistance-related protein 9</fullName>
    </alternativeName>
    <alternativeName>
        <fullName evidence="11">Cleft lip and palate transmembrane protein 1-like protein</fullName>
    </alternativeName>
</protein>
<evidence type="ECO:0000256" key="6">
    <source>
        <dbReference type="ARBA" id="ARBA00024615"/>
    </source>
</evidence>
<dbReference type="GO" id="GO:0016020">
    <property type="term" value="C:membrane"/>
    <property type="evidence" value="ECO:0007669"/>
    <property type="project" value="UniProtKB-SubCell"/>
</dbReference>
<evidence type="ECO:0000256" key="11">
    <source>
        <dbReference type="ARBA" id="ARBA00042320"/>
    </source>
</evidence>
<dbReference type="PANTHER" id="PTHR21347:SF0">
    <property type="entry name" value="LIPID SCRAMBLASE CLPTM1L"/>
    <property type="match status" value="1"/>
</dbReference>
<evidence type="ECO:0000256" key="1">
    <source>
        <dbReference type="ARBA" id="ARBA00004141"/>
    </source>
</evidence>
<evidence type="ECO:0000256" key="8">
    <source>
        <dbReference type="ARBA" id="ARBA00035895"/>
    </source>
</evidence>
<feature type="transmembrane region" description="Helical" evidence="15">
    <location>
        <begin position="330"/>
        <end position="345"/>
    </location>
</feature>
<evidence type="ECO:0000256" key="14">
    <source>
        <dbReference type="ARBA" id="ARBA00093208"/>
    </source>
</evidence>
<comment type="catalytic activity">
    <reaction evidence="6">
        <text>a 1,2-diacyl-sn-glycero-3-phosphoethanolamine(in) = a 1,2-diacyl-sn-glycero-3-phosphoethanolamine(out)</text>
        <dbReference type="Rhea" id="RHEA:38895"/>
        <dbReference type="ChEBI" id="CHEBI:64612"/>
    </reaction>
</comment>
<proteinExistence type="inferred from homology"/>
<feature type="transmembrane region" description="Helical" evidence="15">
    <location>
        <begin position="351"/>
        <end position="369"/>
    </location>
</feature>
<comment type="caution">
    <text evidence="16">The sequence shown here is derived from an EMBL/GenBank/DDBJ whole genome shotgun (WGS) entry which is preliminary data.</text>
</comment>
<evidence type="ECO:0000256" key="5">
    <source>
        <dbReference type="ARBA" id="ARBA00023136"/>
    </source>
</evidence>
<name>A0AAN8S8E1_POLSC</name>
<evidence type="ECO:0000256" key="9">
    <source>
        <dbReference type="ARBA" id="ARBA00036810"/>
    </source>
</evidence>
<sequence length="533" mass="62594">MFKFFSLSLFCFGVVCAYVMYTIWTVAQLFVAPTCSQRDICFTSYIHDKPNLDLYLYTSVNFKLKYQDSVVLVDVIKDFKYLESWEKVISLNVPQSVRDNGTLYLHVFALPSELSSGLYKQWFKIQESKKAVYFRIKLTQLHVPDMFFFNLLSKEDAAEGSESRKLVDSDHVRRPVTHLKSKVTMNMMTDPLQMPQKRIPQEIAPFMRLSPEGLFLPIMTYNFLETRISDLKLIKNVTEDVVVKYSPTYFGKLRFMVQLEGTVLALKKMGFSERDVDDIKSFFASTNFYLLCLTIIISSFHLLFDFLAFKNDVKFWRNKSTMEGLSFRTVLWRAFTQVVILLYLIDERASLIVLGPSGIGALIEIWKVVKVVRRRNSREALESEKQTNEYDAECMRYLSYLLYPLCILGALYSLFYQPHKSAYSWCIHSLVNGIYAFGFLFMLPQLFVNYRLKSVEALPWRSFMYKAFNTFIDDVFAFIITMPTAHRVACFRDDIIFVIYLYQRWLYPVDKTRIDEVTKLRQEQTTENDKKKN</sequence>
<evidence type="ECO:0000256" key="10">
    <source>
        <dbReference type="ARBA" id="ARBA00040905"/>
    </source>
</evidence>
<reference evidence="16 17" key="1">
    <citation type="submission" date="2023-10" db="EMBL/GenBank/DDBJ databases">
        <title>Genomes of two closely related lineages of the louse Polyplax serrata with different host specificities.</title>
        <authorList>
            <person name="Martinu J."/>
            <person name="Tarabai H."/>
            <person name="Stefka J."/>
            <person name="Hypsa V."/>
        </authorList>
    </citation>
    <scope>NUCLEOTIDE SEQUENCE [LARGE SCALE GENOMIC DNA]</scope>
    <source>
        <strain evidence="16">HR10_N</strain>
    </source>
</reference>
<keyword evidence="3 15" id="KW-0812">Transmembrane</keyword>
<comment type="subcellular location">
    <subcellularLocation>
        <location evidence="1">Membrane</location>
        <topology evidence="1">Multi-pass membrane protein</topology>
    </subcellularLocation>
</comment>
<evidence type="ECO:0000313" key="16">
    <source>
        <dbReference type="EMBL" id="KAK6642345.1"/>
    </source>
</evidence>
<keyword evidence="4 15" id="KW-1133">Transmembrane helix</keyword>
<comment type="catalytic activity">
    <reaction evidence="7">
        <text>a 1,2-diacyl-sn-glycero-3-phosphocholine(in) = a 1,2-diacyl-sn-glycero-3-phosphocholine(out)</text>
        <dbReference type="Rhea" id="RHEA:38571"/>
        <dbReference type="ChEBI" id="CHEBI:57643"/>
    </reaction>
</comment>
<feature type="transmembrane region" description="Helical" evidence="15">
    <location>
        <begin position="397"/>
        <end position="416"/>
    </location>
</feature>
<dbReference type="InterPro" id="IPR008429">
    <property type="entry name" value="CLPTM1"/>
</dbReference>